<comment type="cofactor">
    <cofactor evidence="1">
        <name>heme b</name>
        <dbReference type="ChEBI" id="CHEBI:60344"/>
    </cofactor>
</comment>
<protein>
    <submittedName>
        <fullName evidence="9">Dyp-type peroxidase</fullName>
    </submittedName>
</protein>
<feature type="domain" description="Dyp-type peroxidase N-terminal" evidence="7">
    <location>
        <begin position="5"/>
        <end position="137"/>
    </location>
</feature>
<evidence type="ECO:0000313" key="9">
    <source>
        <dbReference type="EMBL" id="GAA4650128.1"/>
    </source>
</evidence>
<keyword evidence="2 9" id="KW-0575">Peroxidase</keyword>
<name>A0ABP8V1M4_9GAMM</name>
<dbReference type="Proteomes" id="UP001500604">
    <property type="component" value="Unassembled WGS sequence"/>
</dbReference>
<dbReference type="InterPro" id="IPR011008">
    <property type="entry name" value="Dimeric_a/b-barrel"/>
</dbReference>
<proteinExistence type="inferred from homology"/>
<sequence>MTTPQSGILPEANNNATFITLLINNDADSIETIRRTVAAIPAMTAEMAQQQPDSQLVSTVSFGAHAWDTLFPETPRPEHLAPFKAHKNGLRQAPSTPGDILVHIRSEGKDVNFDLSRQIMGELSDSVLVEEEVHGFRYRDSRDMTGFVDGTENPQGEDRAEVALVGDEDQAFTGGSYINCQRYIHNMGDWEATPVEQQEQIIGRTKTDNIEFTSEQKAPTAHIKRVSIKENGKSLEILRHSLPYGDSSECGLFFIAYGKSPRPFDLMLEQMIHADRHGHYDHLMNYTQAVTGCAFFAPSVAFLESLQ</sequence>
<keyword evidence="4" id="KW-0560">Oxidoreductase</keyword>
<dbReference type="Pfam" id="PF04261">
    <property type="entry name" value="Dyp_perox_N"/>
    <property type="match status" value="1"/>
</dbReference>
<feature type="domain" description="Dyp-type peroxidase C-terminal" evidence="8">
    <location>
        <begin position="140"/>
        <end position="301"/>
    </location>
</feature>
<evidence type="ECO:0000256" key="6">
    <source>
        <dbReference type="ARBA" id="ARBA00025737"/>
    </source>
</evidence>
<evidence type="ECO:0000259" key="7">
    <source>
        <dbReference type="Pfam" id="PF04261"/>
    </source>
</evidence>
<evidence type="ECO:0000256" key="2">
    <source>
        <dbReference type="ARBA" id="ARBA00022559"/>
    </source>
</evidence>
<dbReference type="RefSeq" id="WP_345196224.1">
    <property type="nucleotide sequence ID" value="NZ_BAABFL010000365.1"/>
</dbReference>
<gene>
    <name evidence="9" type="ORF">GCM10023116_24110</name>
</gene>
<evidence type="ECO:0000256" key="4">
    <source>
        <dbReference type="ARBA" id="ARBA00023002"/>
    </source>
</evidence>
<dbReference type="Pfam" id="PF20628">
    <property type="entry name" value="Dyp_perox_C"/>
    <property type="match status" value="1"/>
</dbReference>
<dbReference type="GO" id="GO:0004601">
    <property type="term" value="F:peroxidase activity"/>
    <property type="evidence" value="ECO:0007669"/>
    <property type="project" value="UniProtKB-KW"/>
</dbReference>
<dbReference type="PANTHER" id="PTHR30521">
    <property type="entry name" value="DEFERROCHELATASE/PEROXIDASE"/>
    <property type="match status" value="1"/>
</dbReference>
<keyword evidence="5" id="KW-0408">Iron</keyword>
<keyword evidence="10" id="KW-1185">Reference proteome</keyword>
<evidence type="ECO:0000256" key="3">
    <source>
        <dbReference type="ARBA" id="ARBA00022723"/>
    </source>
</evidence>
<dbReference type="EMBL" id="BAABFL010000365">
    <property type="protein sequence ID" value="GAA4650128.1"/>
    <property type="molecule type" value="Genomic_DNA"/>
</dbReference>
<dbReference type="InterPro" id="IPR048328">
    <property type="entry name" value="Dyp_perox_C"/>
</dbReference>
<dbReference type="PANTHER" id="PTHR30521:SF0">
    <property type="entry name" value="DYP-TYPE PEROXIDASE FAMILY PROTEIN"/>
    <property type="match status" value="1"/>
</dbReference>
<reference evidence="10" key="1">
    <citation type="journal article" date="2019" name="Int. J. Syst. Evol. Microbiol.">
        <title>The Global Catalogue of Microorganisms (GCM) 10K type strain sequencing project: providing services to taxonomists for standard genome sequencing and annotation.</title>
        <authorList>
            <consortium name="The Broad Institute Genomics Platform"/>
            <consortium name="The Broad Institute Genome Sequencing Center for Infectious Disease"/>
            <person name="Wu L."/>
            <person name="Ma J."/>
        </authorList>
    </citation>
    <scope>NUCLEOTIDE SEQUENCE [LARGE SCALE GENOMIC DNA]</scope>
    <source>
        <strain evidence="10">JCM 17805</strain>
    </source>
</reference>
<dbReference type="InterPro" id="IPR006314">
    <property type="entry name" value="Dyp_peroxidase"/>
</dbReference>
<evidence type="ECO:0000256" key="1">
    <source>
        <dbReference type="ARBA" id="ARBA00001970"/>
    </source>
</evidence>
<evidence type="ECO:0000313" key="10">
    <source>
        <dbReference type="Proteomes" id="UP001500604"/>
    </source>
</evidence>
<evidence type="ECO:0000256" key="5">
    <source>
        <dbReference type="ARBA" id="ARBA00023004"/>
    </source>
</evidence>
<dbReference type="NCBIfam" id="TIGR01413">
    <property type="entry name" value="Dyp_perox_fam"/>
    <property type="match status" value="1"/>
</dbReference>
<evidence type="ECO:0000259" key="8">
    <source>
        <dbReference type="Pfam" id="PF20628"/>
    </source>
</evidence>
<comment type="similarity">
    <text evidence="6">Belongs to the DyP-type peroxidase family.</text>
</comment>
<keyword evidence="3" id="KW-0479">Metal-binding</keyword>
<organism evidence="9 10">
    <name type="scientific">Kistimonas scapharcae</name>
    <dbReference type="NCBI Taxonomy" id="1036133"/>
    <lineage>
        <taxon>Bacteria</taxon>
        <taxon>Pseudomonadati</taxon>
        <taxon>Pseudomonadota</taxon>
        <taxon>Gammaproteobacteria</taxon>
        <taxon>Oceanospirillales</taxon>
        <taxon>Endozoicomonadaceae</taxon>
        <taxon>Kistimonas</taxon>
    </lineage>
</organism>
<dbReference type="PROSITE" id="PS51404">
    <property type="entry name" value="DYP_PEROXIDASE"/>
    <property type="match status" value="1"/>
</dbReference>
<accession>A0ABP8V1M4</accession>
<comment type="caution">
    <text evidence="9">The sequence shown here is derived from an EMBL/GenBank/DDBJ whole genome shotgun (WGS) entry which is preliminary data.</text>
</comment>
<dbReference type="SUPFAM" id="SSF54909">
    <property type="entry name" value="Dimeric alpha+beta barrel"/>
    <property type="match status" value="1"/>
</dbReference>
<dbReference type="InterPro" id="IPR048327">
    <property type="entry name" value="Dyp_perox_N"/>
</dbReference>